<evidence type="ECO:0000313" key="2">
    <source>
        <dbReference type="Proteomes" id="UP000299102"/>
    </source>
</evidence>
<dbReference type="Proteomes" id="UP000299102">
    <property type="component" value="Unassembled WGS sequence"/>
</dbReference>
<comment type="caution">
    <text evidence="1">The sequence shown here is derived from an EMBL/GenBank/DDBJ whole genome shotgun (WGS) entry which is preliminary data.</text>
</comment>
<keyword evidence="2" id="KW-1185">Reference proteome</keyword>
<dbReference type="AlphaFoldDB" id="A0A4C1X0S8"/>
<evidence type="ECO:0000313" key="1">
    <source>
        <dbReference type="EMBL" id="GBP55969.1"/>
    </source>
</evidence>
<accession>A0A4C1X0S8</accession>
<sequence>MLDRHTIMQAVQCFLKMRRQLSLLIALTKYGRKVTISAVAFRPVSESLGGRFPFTAHSPPSLYSSLHHLNPVKMRINETRHLSLYSYFCSDKEVPLRNTTR</sequence>
<protein>
    <submittedName>
        <fullName evidence="1">Uncharacterized protein</fullName>
    </submittedName>
</protein>
<organism evidence="1 2">
    <name type="scientific">Eumeta variegata</name>
    <name type="common">Bagworm moth</name>
    <name type="synonym">Eumeta japonica</name>
    <dbReference type="NCBI Taxonomy" id="151549"/>
    <lineage>
        <taxon>Eukaryota</taxon>
        <taxon>Metazoa</taxon>
        <taxon>Ecdysozoa</taxon>
        <taxon>Arthropoda</taxon>
        <taxon>Hexapoda</taxon>
        <taxon>Insecta</taxon>
        <taxon>Pterygota</taxon>
        <taxon>Neoptera</taxon>
        <taxon>Endopterygota</taxon>
        <taxon>Lepidoptera</taxon>
        <taxon>Glossata</taxon>
        <taxon>Ditrysia</taxon>
        <taxon>Tineoidea</taxon>
        <taxon>Psychidae</taxon>
        <taxon>Oiketicinae</taxon>
        <taxon>Eumeta</taxon>
    </lineage>
</organism>
<name>A0A4C1X0S8_EUMVA</name>
<gene>
    <name evidence="1" type="ORF">EVAR_97683_1</name>
</gene>
<proteinExistence type="predicted"/>
<dbReference type="EMBL" id="BGZK01000682">
    <property type="protein sequence ID" value="GBP55969.1"/>
    <property type="molecule type" value="Genomic_DNA"/>
</dbReference>
<reference evidence="1 2" key="1">
    <citation type="journal article" date="2019" name="Commun. Biol.">
        <title>The bagworm genome reveals a unique fibroin gene that provides high tensile strength.</title>
        <authorList>
            <person name="Kono N."/>
            <person name="Nakamura H."/>
            <person name="Ohtoshi R."/>
            <person name="Tomita M."/>
            <person name="Numata K."/>
            <person name="Arakawa K."/>
        </authorList>
    </citation>
    <scope>NUCLEOTIDE SEQUENCE [LARGE SCALE GENOMIC DNA]</scope>
</reference>